<keyword evidence="5 8" id="KW-0378">Hydrolase</keyword>
<comment type="function">
    <text evidence="8">An essential GTPase which binds GTP, GDP and possibly (p)ppGpp with moderate affinity, with high nucleotide exchange rates and a fairly low GTP hydrolysis rate. Plays a role in control of the cell cycle, stress response, ribosome biogenesis and in those bacteria that undergo differentiation, in morphogenesis control.</text>
</comment>
<dbReference type="InterPro" id="IPR045086">
    <property type="entry name" value="OBG_GTPase"/>
</dbReference>
<evidence type="ECO:0000256" key="5">
    <source>
        <dbReference type="ARBA" id="ARBA00022801"/>
    </source>
</evidence>
<dbReference type="NCBIfam" id="NF008956">
    <property type="entry name" value="PRK12299.1"/>
    <property type="match status" value="1"/>
</dbReference>
<comment type="cofactor">
    <cofactor evidence="8">
        <name>Mg(2+)</name>
        <dbReference type="ChEBI" id="CHEBI:18420"/>
    </cofactor>
</comment>
<dbReference type="NCBIfam" id="TIGR02729">
    <property type="entry name" value="Obg_CgtA"/>
    <property type="match status" value="1"/>
</dbReference>
<dbReference type="PANTHER" id="PTHR11702">
    <property type="entry name" value="DEVELOPMENTALLY REGULATED GTP-BINDING PROTEIN-RELATED"/>
    <property type="match status" value="1"/>
</dbReference>
<feature type="binding site" evidence="8">
    <location>
        <position position="173"/>
    </location>
    <ligand>
        <name>Mg(2+)</name>
        <dbReference type="ChEBI" id="CHEBI:18420"/>
    </ligand>
</feature>
<dbReference type="Pfam" id="PF01926">
    <property type="entry name" value="MMR_HSR1"/>
    <property type="match status" value="1"/>
</dbReference>
<dbReference type="EMBL" id="JACHTE010000009">
    <property type="protein sequence ID" value="MBB1089323.1"/>
    <property type="molecule type" value="Genomic_DNA"/>
</dbReference>
<comment type="caution">
    <text evidence="11">The sequence shown here is derived from an EMBL/GenBank/DDBJ whole genome shotgun (WGS) entry which is preliminary data.</text>
</comment>
<dbReference type="PROSITE" id="PS00905">
    <property type="entry name" value="GTP1_OBG"/>
    <property type="match status" value="1"/>
</dbReference>
<dbReference type="Gene3D" id="3.40.50.300">
    <property type="entry name" value="P-loop containing nucleotide triphosphate hydrolases"/>
    <property type="match status" value="1"/>
</dbReference>
<evidence type="ECO:0000313" key="12">
    <source>
        <dbReference type="Proteomes" id="UP000552587"/>
    </source>
</evidence>
<dbReference type="InterPro" id="IPR036726">
    <property type="entry name" value="GTP1_OBG_dom_sf"/>
</dbReference>
<dbReference type="Gene3D" id="2.70.210.12">
    <property type="entry name" value="GTP1/OBG domain"/>
    <property type="match status" value="1"/>
</dbReference>
<feature type="binding site" evidence="8">
    <location>
        <begin position="318"/>
        <end position="320"/>
    </location>
    <ligand>
        <name>GTP</name>
        <dbReference type="ChEBI" id="CHEBI:37565"/>
    </ligand>
</feature>
<dbReference type="GO" id="GO:0003924">
    <property type="term" value="F:GTPase activity"/>
    <property type="evidence" value="ECO:0007669"/>
    <property type="project" value="UniProtKB-UniRule"/>
</dbReference>
<dbReference type="GO" id="GO:0005737">
    <property type="term" value="C:cytoplasm"/>
    <property type="evidence" value="ECO:0007669"/>
    <property type="project" value="UniProtKB-SubCell"/>
</dbReference>
<feature type="binding site" evidence="8">
    <location>
        <begin position="166"/>
        <end position="173"/>
    </location>
    <ligand>
        <name>GTP</name>
        <dbReference type="ChEBI" id="CHEBI:37565"/>
    </ligand>
</feature>
<evidence type="ECO:0000313" key="11">
    <source>
        <dbReference type="EMBL" id="MBB1089323.1"/>
    </source>
</evidence>
<dbReference type="InterPro" id="IPR006169">
    <property type="entry name" value="GTP1_OBG_dom"/>
</dbReference>
<dbReference type="RefSeq" id="WP_182670107.1">
    <property type="nucleotide sequence ID" value="NZ_JACHTE010000009.1"/>
</dbReference>
<dbReference type="Pfam" id="PF01018">
    <property type="entry name" value="GTP1_OBG"/>
    <property type="match status" value="1"/>
</dbReference>
<dbReference type="PANTHER" id="PTHR11702:SF31">
    <property type="entry name" value="MITOCHONDRIAL RIBOSOME-ASSOCIATED GTPASE 2"/>
    <property type="match status" value="1"/>
</dbReference>
<comment type="subcellular location">
    <subcellularLocation>
        <location evidence="8">Cytoplasm</location>
    </subcellularLocation>
</comment>
<evidence type="ECO:0000259" key="9">
    <source>
        <dbReference type="PROSITE" id="PS51710"/>
    </source>
</evidence>
<evidence type="ECO:0000256" key="6">
    <source>
        <dbReference type="ARBA" id="ARBA00022842"/>
    </source>
</evidence>
<dbReference type="PIRSF" id="PIRSF002401">
    <property type="entry name" value="GTP_bd_Obg/CgtA"/>
    <property type="match status" value="1"/>
</dbReference>
<evidence type="ECO:0000259" key="10">
    <source>
        <dbReference type="PROSITE" id="PS51883"/>
    </source>
</evidence>
<feature type="binding site" evidence="8">
    <location>
        <begin position="191"/>
        <end position="195"/>
    </location>
    <ligand>
        <name>GTP</name>
        <dbReference type="ChEBI" id="CHEBI:37565"/>
    </ligand>
</feature>
<comment type="similarity">
    <text evidence="1 8">Belongs to the TRAFAC class OBG-HflX-like GTPase superfamily. OBG GTPase family.</text>
</comment>
<feature type="domain" description="OBG-type G" evidence="9">
    <location>
        <begin position="160"/>
        <end position="337"/>
    </location>
</feature>
<evidence type="ECO:0000256" key="3">
    <source>
        <dbReference type="ARBA" id="ARBA00022723"/>
    </source>
</evidence>
<keyword evidence="6 8" id="KW-0460">Magnesium</keyword>
<dbReference type="NCBIfam" id="NF008955">
    <property type="entry name" value="PRK12297.1"/>
    <property type="match status" value="1"/>
</dbReference>
<dbReference type="InterPro" id="IPR031167">
    <property type="entry name" value="G_OBG"/>
</dbReference>
<feature type="binding site" evidence="8">
    <location>
        <begin position="287"/>
        <end position="290"/>
    </location>
    <ligand>
        <name>GTP</name>
        <dbReference type="ChEBI" id="CHEBI:37565"/>
    </ligand>
</feature>
<evidence type="ECO:0000256" key="2">
    <source>
        <dbReference type="ARBA" id="ARBA00022490"/>
    </source>
</evidence>
<dbReference type="InterPro" id="IPR027417">
    <property type="entry name" value="P-loop_NTPase"/>
</dbReference>
<dbReference type="AlphaFoldDB" id="A0A7W3U5M8"/>
<feature type="binding site" evidence="8">
    <location>
        <position position="193"/>
    </location>
    <ligand>
        <name>Mg(2+)</name>
        <dbReference type="ChEBI" id="CHEBI:18420"/>
    </ligand>
</feature>
<dbReference type="PROSITE" id="PS51710">
    <property type="entry name" value="G_OBG"/>
    <property type="match status" value="1"/>
</dbReference>
<dbReference type="PRINTS" id="PR00326">
    <property type="entry name" value="GTP1OBG"/>
</dbReference>
<protein>
    <recommendedName>
        <fullName evidence="8">GTPase Obg</fullName>
        <ecNumber evidence="8">3.6.5.-</ecNumber>
    </recommendedName>
    <alternativeName>
        <fullName evidence="8">GTP-binding protein Obg</fullName>
    </alternativeName>
</protein>
<dbReference type="EC" id="3.6.5.-" evidence="8"/>
<keyword evidence="3 8" id="KW-0479">Metal-binding</keyword>
<dbReference type="SUPFAM" id="SSF82051">
    <property type="entry name" value="Obg GTP-binding protein N-terminal domain"/>
    <property type="match status" value="1"/>
</dbReference>
<dbReference type="GO" id="GO:0005525">
    <property type="term" value="F:GTP binding"/>
    <property type="evidence" value="ECO:0007669"/>
    <property type="project" value="UniProtKB-UniRule"/>
</dbReference>
<dbReference type="SUPFAM" id="SSF52540">
    <property type="entry name" value="P-loop containing nucleoside triphosphate hydrolases"/>
    <property type="match status" value="1"/>
</dbReference>
<keyword evidence="4 8" id="KW-0547">Nucleotide-binding</keyword>
<evidence type="ECO:0000256" key="4">
    <source>
        <dbReference type="ARBA" id="ARBA00022741"/>
    </source>
</evidence>
<dbReference type="GO" id="GO:0000287">
    <property type="term" value="F:magnesium ion binding"/>
    <property type="evidence" value="ECO:0007669"/>
    <property type="project" value="InterPro"/>
</dbReference>
<name>A0A7W3U5M8_9GAMM</name>
<evidence type="ECO:0000256" key="7">
    <source>
        <dbReference type="ARBA" id="ARBA00023134"/>
    </source>
</evidence>
<dbReference type="PROSITE" id="PS51883">
    <property type="entry name" value="OBG"/>
    <property type="match status" value="1"/>
</dbReference>
<organism evidence="11 12">
    <name type="scientific">Marilutibacter penaei</name>
    <dbReference type="NCBI Taxonomy" id="2759900"/>
    <lineage>
        <taxon>Bacteria</taxon>
        <taxon>Pseudomonadati</taxon>
        <taxon>Pseudomonadota</taxon>
        <taxon>Gammaproteobacteria</taxon>
        <taxon>Lysobacterales</taxon>
        <taxon>Lysobacteraceae</taxon>
        <taxon>Marilutibacter</taxon>
    </lineage>
</organism>
<comment type="subunit">
    <text evidence="8">Monomer.</text>
</comment>
<dbReference type="InterPro" id="IPR006073">
    <property type="entry name" value="GTP-bd"/>
</dbReference>
<gene>
    <name evidence="11" type="primary">obgE</name>
    <name evidence="8" type="synonym">obg</name>
    <name evidence="11" type="ORF">H4F99_12625</name>
</gene>
<sequence>MKLVDEAEIQVIAGKGGNGCVGFRREKFIPLGGPDGGDGGDGGSVWLQADENLNTLVDFRHQKMFRAQRGQDGMGRQMYGKGGDDAVITVPVGTVVTNVETDEVIGDMTRHGDRLLVAKGGKGGLGNMHFKSSVNRAPRKALPGLPGEERVLKLELKLLADVGLLGFPNAGKSTLIRAVSAATPKVADYPFTTLYPNLGVVSVEAHRSFVIADIPGLIEGAADGAGLGAQFLRHLQRTRLLLHLVDMAPMEGGVEGISPAEQVRAIEHELGKHDPELLDKPRWLVLNKADLLLEEEQDEAAKAIIDELGWTGRWYKVSAISREGTWPIMKDVMAFFDRQAEEAAEAAAEAAAARGATT</sequence>
<feature type="binding site" evidence="8">
    <location>
        <begin position="213"/>
        <end position="216"/>
    </location>
    <ligand>
        <name>GTP</name>
        <dbReference type="ChEBI" id="CHEBI:37565"/>
    </ligand>
</feature>
<dbReference type="HAMAP" id="MF_01454">
    <property type="entry name" value="GTPase_Obg"/>
    <property type="match status" value="1"/>
</dbReference>
<keyword evidence="7 8" id="KW-0342">GTP-binding</keyword>
<accession>A0A7W3U5M8</accession>
<dbReference type="InterPro" id="IPR014100">
    <property type="entry name" value="GTP-bd_Obg/CgtA"/>
</dbReference>
<evidence type="ECO:0000256" key="1">
    <source>
        <dbReference type="ARBA" id="ARBA00007699"/>
    </source>
</evidence>
<dbReference type="FunFam" id="2.70.210.12:FF:000001">
    <property type="entry name" value="GTPase Obg"/>
    <property type="match status" value="1"/>
</dbReference>
<dbReference type="GO" id="GO:0043022">
    <property type="term" value="F:ribosome binding"/>
    <property type="evidence" value="ECO:0007669"/>
    <property type="project" value="UniProtKB-ARBA"/>
</dbReference>
<keyword evidence="2 8" id="KW-0963">Cytoplasm</keyword>
<dbReference type="InterPro" id="IPR006074">
    <property type="entry name" value="GTP1-OBG_CS"/>
</dbReference>
<feature type="domain" description="Obg" evidence="10">
    <location>
        <begin position="1"/>
        <end position="159"/>
    </location>
</feature>
<evidence type="ECO:0000256" key="8">
    <source>
        <dbReference type="HAMAP-Rule" id="MF_01454"/>
    </source>
</evidence>
<dbReference type="Proteomes" id="UP000552587">
    <property type="component" value="Unassembled WGS sequence"/>
</dbReference>
<dbReference type="GO" id="GO:0042254">
    <property type="term" value="P:ribosome biogenesis"/>
    <property type="evidence" value="ECO:0007669"/>
    <property type="project" value="UniProtKB-UniRule"/>
</dbReference>
<dbReference type="CDD" id="cd01898">
    <property type="entry name" value="Obg"/>
    <property type="match status" value="1"/>
</dbReference>
<keyword evidence="12" id="KW-1185">Reference proteome</keyword>
<reference evidence="11 12" key="1">
    <citation type="submission" date="2020-07" db="EMBL/GenBank/DDBJ databases">
        <authorList>
            <person name="Xu S."/>
            <person name="Li A."/>
        </authorList>
    </citation>
    <scope>NUCLEOTIDE SEQUENCE [LARGE SCALE GENOMIC DNA]</scope>
    <source>
        <strain evidence="11 12">SG-8</strain>
    </source>
</reference>
<proteinExistence type="inferred from homology"/>